<reference evidence="1 2" key="1">
    <citation type="submission" date="2022-03" db="EMBL/GenBank/DDBJ databases">
        <authorList>
            <person name="Macdonald S."/>
            <person name="Ahmed S."/>
            <person name="Newling K."/>
        </authorList>
    </citation>
    <scope>NUCLEOTIDE SEQUENCE [LARGE SCALE GENOMIC DNA]</scope>
</reference>
<comment type="caution">
    <text evidence="1">The sequence shown here is derived from an EMBL/GenBank/DDBJ whole genome shotgun (WGS) entry which is preliminary data.</text>
</comment>
<evidence type="ECO:0000313" key="1">
    <source>
        <dbReference type="EMBL" id="CAH8342825.1"/>
    </source>
</evidence>
<dbReference type="Proteomes" id="UP001642260">
    <property type="component" value="Unassembled WGS sequence"/>
</dbReference>
<organism evidence="1 2">
    <name type="scientific">Eruca vesicaria subsp. sativa</name>
    <name type="common">Garden rocket</name>
    <name type="synonym">Eruca sativa</name>
    <dbReference type="NCBI Taxonomy" id="29727"/>
    <lineage>
        <taxon>Eukaryota</taxon>
        <taxon>Viridiplantae</taxon>
        <taxon>Streptophyta</taxon>
        <taxon>Embryophyta</taxon>
        <taxon>Tracheophyta</taxon>
        <taxon>Spermatophyta</taxon>
        <taxon>Magnoliopsida</taxon>
        <taxon>eudicotyledons</taxon>
        <taxon>Gunneridae</taxon>
        <taxon>Pentapetalae</taxon>
        <taxon>rosids</taxon>
        <taxon>malvids</taxon>
        <taxon>Brassicales</taxon>
        <taxon>Brassicaceae</taxon>
        <taxon>Brassiceae</taxon>
        <taxon>Eruca</taxon>
    </lineage>
</organism>
<sequence length="124" mass="13184">MVFSSIVLHWIEKPNEILDKVGGVGSSELAPATSTEIQVVDEVNTGVRVDMVGSGSQNKKIASVIVSPPLRTATMESNVTIRSKSVTRSLSFANDESVCEEEQVIGALAEMEKSETTAAMGMVI</sequence>
<accession>A0ABC8K3Q6</accession>
<gene>
    <name evidence="1" type="ORF">ERUC_LOCUS15953</name>
</gene>
<evidence type="ECO:0000313" key="2">
    <source>
        <dbReference type="Proteomes" id="UP001642260"/>
    </source>
</evidence>
<dbReference type="EMBL" id="CAKOAT010149487">
    <property type="protein sequence ID" value="CAH8342825.1"/>
    <property type="molecule type" value="Genomic_DNA"/>
</dbReference>
<dbReference type="AlphaFoldDB" id="A0ABC8K3Q6"/>
<keyword evidence="2" id="KW-1185">Reference proteome</keyword>
<proteinExistence type="predicted"/>
<name>A0ABC8K3Q6_ERUVS</name>
<protein>
    <submittedName>
        <fullName evidence="1">Uncharacterized protein</fullName>
    </submittedName>
</protein>